<evidence type="ECO:0000256" key="1">
    <source>
        <dbReference type="ARBA" id="ARBA00022679"/>
    </source>
</evidence>
<keyword evidence="4" id="KW-1185">Reference proteome</keyword>
<dbReference type="SUPFAM" id="SSF56214">
    <property type="entry name" value="4'-phosphopantetheinyl transferase"/>
    <property type="match status" value="1"/>
</dbReference>
<evidence type="ECO:0000313" key="3">
    <source>
        <dbReference type="EMBL" id="KIA88847.1"/>
    </source>
</evidence>
<dbReference type="AlphaFoldDB" id="A0A0C1F6N0"/>
<proteinExistence type="predicted"/>
<comment type="caution">
    <text evidence="3">The sequence shown here is derived from an EMBL/GenBank/DDBJ whole genome shotgun (WGS) entry which is preliminary data.</text>
</comment>
<dbReference type="OrthoDB" id="1190494at2"/>
<dbReference type="Gene3D" id="3.90.470.20">
    <property type="entry name" value="4'-phosphopantetheinyl transferase domain"/>
    <property type="match status" value="1"/>
</dbReference>
<dbReference type="RefSeq" id="WP_039352088.1">
    <property type="nucleotide sequence ID" value="NZ_FOLA01000007.1"/>
</dbReference>
<evidence type="ECO:0000313" key="4">
    <source>
        <dbReference type="Proteomes" id="UP000031473"/>
    </source>
</evidence>
<dbReference type="InterPro" id="IPR037143">
    <property type="entry name" value="4-PPantetheinyl_Trfase_dom_sf"/>
</dbReference>
<dbReference type="Proteomes" id="UP000031473">
    <property type="component" value="Unassembled WGS sequence"/>
</dbReference>
<gene>
    <name evidence="3" type="ORF">OA86_09350</name>
</gene>
<dbReference type="STRING" id="266749.SAMN05421876_10759"/>
<organism evidence="3 4">
    <name type="scientific">Kaistella jeonii</name>
    <dbReference type="NCBI Taxonomy" id="266749"/>
    <lineage>
        <taxon>Bacteria</taxon>
        <taxon>Pseudomonadati</taxon>
        <taxon>Bacteroidota</taxon>
        <taxon>Flavobacteriia</taxon>
        <taxon>Flavobacteriales</taxon>
        <taxon>Weeksellaceae</taxon>
        <taxon>Chryseobacterium group</taxon>
        <taxon>Kaistella</taxon>
    </lineage>
</organism>
<dbReference type="Pfam" id="PF01648">
    <property type="entry name" value="ACPS"/>
    <property type="match status" value="1"/>
</dbReference>
<name>A0A0C1F6N0_9FLAO</name>
<keyword evidence="1 3" id="KW-0808">Transferase</keyword>
<dbReference type="InterPro" id="IPR008278">
    <property type="entry name" value="4-PPantetheinyl_Trfase_dom"/>
</dbReference>
<protein>
    <submittedName>
        <fullName evidence="3">4'-phosphopantetheinyl transferase</fullName>
    </submittedName>
</protein>
<evidence type="ECO:0000259" key="2">
    <source>
        <dbReference type="Pfam" id="PF01648"/>
    </source>
</evidence>
<dbReference type="EMBL" id="JSYL01000005">
    <property type="protein sequence ID" value="KIA88847.1"/>
    <property type="molecule type" value="Genomic_DNA"/>
</dbReference>
<feature type="domain" description="4'-phosphopantetheinyl transferase" evidence="2">
    <location>
        <begin position="100"/>
        <end position="156"/>
    </location>
</feature>
<sequence length="203" mass="24535">MPLYRDFSDDNATILLWKYDEREELNSQFLVEEENYDKIKDYHPTKLKELLLVRKILKSVFPNHKILYHDRTPYLFPNDFEISVTHSFPYAALAISKNKIGIDIEPFNPKIKRIQHKFLQEDEADFIEKEKEVAYLTVIWSLKESLYKIHHSNYWSLKKHYEIKPFSLDFPFNIQCRVHDDKVSDLFNARVEFFENYCFTIVD</sequence>
<dbReference type="GO" id="GO:0000287">
    <property type="term" value="F:magnesium ion binding"/>
    <property type="evidence" value="ECO:0007669"/>
    <property type="project" value="InterPro"/>
</dbReference>
<accession>A0A0C1F6N0</accession>
<reference evidence="3 4" key="1">
    <citation type="submission" date="2014-10" db="EMBL/GenBank/DDBJ databases">
        <title>Kaistella jeonii genome.</title>
        <authorList>
            <person name="Clayton J.T."/>
            <person name="Newman J.D."/>
        </authorList>
    </citation>
    <scope>NUCLEOTIDE SEQUENCE [LARGE SCALE GENOMIC DNA]</scope>
    <source>
        <strain evidence="3 4">DSM 17048</strain>
    </source>
</reference>
<dbReference type="GO" id="GO:0008897">
    <property type="term" value="F:holo-[acyl-carrier-protein] synthase activity"/>
    <property type="evidence" value="ECO:0007669"/>
    <property type="project" value="InterPro"/>
</dbReference>